<evidence type="ECO:0000256" key="1">
    <source>
        <dbReference type="SAM" id="MobiDB-lite"/>
    </source>
</evidence>
<proteinExistence type="predicted"/>
<feature type="region of interest" description="Disordered" evidence="1">
    <location>
        <begin position="32"/>
        <end position="80"/>
    </location>
</feature>
<evidence type="ECO:0000313" key="2">
    <source>
        <dbReference type="Proteomes" id="UP000095287"/>
    </source>
</evidence>
<dbReference type="AlphaFoldDB" id="A0A1I7ZX91"/>
<protein>
    <submittedName>
        <fullName evidence="3">Uncharacterized protein</fullName>
    </submittedName>
</protein>
<organism evidence="2 3">
    <name type="scientific">Steinernema glaseri</name>
    <dbReference type="NCBI Taxonomy" id="37863"/>
    <lineage>
        <taxon>Eukaryota</taxon>
        <taxon>Metazoa</taxon>
        <taxon>Ecdysozoa</taxon>
        <taxon>Nematoda</taxon>
        <taxon>Chromadorea</taxon>
        <taxon>Rhabditida</taxon>
        <taxon>Tylenchina</taxon>
        <taxon>Panagrolaimomorpha</taxon>
        <taxon>Strongyloidoidea</taxon>
        <taxon>Steinernematidae</taxon>
        <taxon>Steinernema</taxon>
    </lineage>
</organism>
<sequence>MQTNVQICKPARNFISKIAFDQLTGQLVQLGTKRTRVQQPTPGTTTAPGGGPKPSSGERWPLTSTRGGAEKLRMASGGNC</sequence>
<keyword evidence="2" id="KW-1185">Reference proteome</keyword>
<dbReference type="WBParaSite" id="L893_g30493.t1">
    <property type="protein sequence ID" value="L893_g30493.t1"/>
    <property type="gene ID" value="L893_g30493"/>
</dbReference>
<dbReference type="Proteomes" id="UP000095287">
    <property type="component" value="Unplaced"/>
</dbReference>
<accession>A0A1I7ZX91</accession>
<reference evidence="3" key="1">
    <citation type="submission" date="2016-11" db="UniProtKB">
        <authorList>
            <consortium name="WormBaseParasite"/>
        </authorList>
    </citation>
    <scope>IDENTIFICATION</scope>
</reference>
<evidence type="ECO:0000313" key="3">
    <source>
        <dbReference type="WBParaSite" id="L893_g30493.t1"/>
    </source>
</evidence>
<name>A0A1I7ZX91_9BILA</name>